<feature type="compositionally biased region" description="Low complexity" evidence="3">
    <location>
        <begin position="204"/>
        <end position="220"/>
    </location>
</feature>
<feature type="compositionally biased region" description="Pro residues" evidence="3">
    <location>
        <begin position="221"/>
        <end position="231"/>
    </location>
</feature>
<feature type="domain" description="SH3" evidence="4">
    <location>
        <begin position="414"/>
        <end position="476"/>
    </location>
</feature>
<evidence type="ECO:0000256" key="2">
    <source>
        <dbReference type="PROSITE-ProRule" id="PRU00192"/>
    </source>
</evidence>
<dbReference type="SUPFAM" id="SSF50044">
    <property type="entry name" value="SH3-domain"/>
    <property type="match status" value="4"/>
</dbReference>
<name>A0A914VY37_9BILA</name>
<dbReference type="PRINTS" id="PR00452">
    <property type="entry name" value="SH3DOMAIN"/>
</dbReference>
<feature type="region of interest" description="Disordered" evidence="3">
    <location>
        <begin position="164"/>
        <end position="239"/>
    </location>
</feature>
<feature type="domain" description="SH3" evidence="4">
    <location>
        <begin position="498"/>
        <end position="562"/>
    </location>
</feature>
<keyword evidence="5" id="KW-1185">Reference proteome</keyword>
<feature type="domain" description="SH3" evidence="4">
    <location>
        <begin position="332"/>
        <end position="392"/>
    </location>
</feature>
<evidence type="ECO:0000256" key="1">
    <source>
        <dbReference type="ARBA" id="ARBA00022443"/>
    </source>
</evidence>
<dbReference type="InterPro" id="IPR001452">
    <property type="entry name" value="SH3_domain"/>
</dbReference>
<sequence length="562" mass="60563">MFHADKALPPPPLPTKPRNESMAASLPTYRSRPDPKKGGDGFSNFSVSAARAMFETSKQSPAAAQRPAPHAPSSASNYLFDLMASNPNATRNVANFGVQQAQKHPDVAKKVATSAFEHAQSKPDATGQLAFKAWNATQPPAATPYHQPSVKSLKSELETKLTIGTPASRASRPVSCEPPPAQMNTGFDPFNTDFDRGRSWEGGSSAAVSRSRSSHSFSNSKPPPKRPPPPKFASSVHKSSTMPMFNQPVKEPHAIAKYKYDGVHFDELSCNVNDTIILKREVDDQWIYAFNTSTGQHGIVPIAFLDVKVPLTPTPSLSSTPTVDSHRNVGINDGPRCRALFNYDSVSVGDLQFEAGEMIRLLRRVNDEWLEGETVGGRRGIFPITFIEVIEDLPKASSTAGARTSVVFNAASAPQGPVVAALFDYNTGHSEDLVFQRGDQVEVLETVNAEWSRGRLVRAPNVVGLFPTNFVETHKTAAPASAAVSTPTASTGGGGGALVGKIVTALFEYRGDDSSDLWFNAGDRILVTEETNSDWLKGRHDGAAGQRNAHVGIFPRSYVQAD</sequence>
<dbReference type="SMART" id="SM00326">
    <property type="entry name" value="SH3"/>
    <property type="match status" value="4"/>
</dbReference>
<protein>
    <submittedName>
        <fullName evidence="6">SH3 domain-containing protein</fullName>
    </submittedName>
</protein>
<dbReference type="Proteomes" id="UP000887566">
    <property type="component" value="Unplaced"/>
</dbReference>
<feature type="region of interest" description="Disordered" evidence="3">
    <location>
        <begin position="1"/>
        <end position="75"/>
    </location>
</feature>
<accession>A0A914VY37</accession>
<keyword evidence="1 2" id="KW-0728">SH3 domain</keyword>
<evidence type="ECO:0000313" key="5">
    <source>
        <dbReference type="Proteomes" id="UP000887566"/>
    </source>
</evidence>
<evidence type="ECO:0000313" key="6">
    <source>
        <dbReference type="WBParaSite" id="PSAMB.scaffold271size59940.g4256.t1"/>
    </source>
</evidence>
<dbReference type="PRINTS" id="PR00499">
    <property type="entry name" value="P67PHOX"/>
</dbReference>
<dbReference type="InterPro" id="IPR050384">
    <property type="entry name" value="Endophilin_SH3RF"/>
</dbReference>
<evidence type="ECO:0000256" key="3">
    <source>
        <dbReference type="SAM" id="MobiDB-lite"/>
    </source>
</evidence>
<dbReference type="Gene3D" id="2.30.30.40">
    <property type="entry name" value="SH3 Domains"/>
    <property type="match status" value="4"/>
</dbReference>
<dbReference type="AlphaFoldDB" id="A0A914VY37"/>
<reference evidence="6" key="1">
    <citation type="submission" date="2022-11" db="UniProtKB">
        <authorList>
            <consortium name="WormBaseParasite"/>
        </authorList>
    </citation>
    <scope>IDENTIFICATION</scope>
</reference>
<dbReference type="PANTHER" id="PTHR14167">
    <property type="entry name" value="SH3 DOMAIN-CONTAINING"/>
    <property type="match status" value="1"/>
</dbReference>
<organism evidence="5 6">
    <name type="scientific">Plectus sambesii</name>
    <dbReference type="NCBI Taxonomy" id="2011161"/>
    <lineage>
        <taxon>Eukaryota</taxon>
        <taxon>Metazoa</taxon>
        <taxon>Ecdysozoa</taxon>
        <taxon>Nematoda</taxon>
        <taxon>Chromadorea</taxon>
        <taxon>Plectida</taxon>
        <taxon>Plectina</taxon>
        <taxon>Plectoidea</taxon>
        <taxon>Plectidae</taxon>
        <taxon>Plectus</taxon>
    </lineage>
</organism>
<feature type="domain" description="SH3" evidence="4">
    <location>
        <begin position="249"/>
        <end position="310"/>
    </location>
</feature>
<feature type="compositionally biased region" description="Low complexity" evidence="3">
    <location>
        <begin position="60"/>
        <end position="75"/>
    </location>
</feature>
<dbReference type="WBParaSite" id="PSAMB.scaffold271size59940.g4256.t1">
    <property type="protein sequence ID" value="PSAMB.scaffold271size59940.g4256.t1"/>
    <property type="gene ID" value="PSAMB.scaffold271size59940.g4256"/>
</dbReference>
<dbReference type="InterPro" id="IPR036028">
    <property type="entry name" value="SH3-like_dom_sf"/>
</dbReference>
<dbReference type="CDD" id="cd00174">
    <property type="entry name" value="SH3"/>
    <property type="match status" value="3"/>
</dbReference>
<dbReference type="Pfam" id="PF07653">
    <property type="entry name" value="SH3_2"/>
    <property type="match status" value="1"/>
</dbReference>
<dbReference type="Pfam" id="PF14604">
    <property type="entry name" value="SH3_9"/>
    <property type="match status" value="1"/>
</dbReference>
<dbReference type="Pfam" id="PF00018">
    <property type="entry name" value="SH3_1"/>
    <property type="match status" value="2"/>
</dbReference>
<evidence type="ECO:0000259" key="4">
    <source>
        <dbReference type="PROSITE" id="PS50002"/>
    </source>
</evidence>
<dbReference type="PROSITE" id="PS50002">
    <property type="entry name" value="SH3"/>
    <property type="match status" value="4"/>
</dbReference>
<proteinExistence type="predicted"/>
<dbReference type="PANTHER" id="PTHR14167:SF48">
    <property type="entry name" value="SH3 DOMAIN-CONTAINING PROTEIN 19"/>
    <property type="match status" value="1"/>
</dbReference>